<keyword evidence="3" id="KW-1185">Reference proteome</keyword>
<proteinExistence type="predicted"/>
<protein>
    <submittedName>
        <fullName evidence="2">Uncharacterized protein</fullName>
    </submittedName>
</protein>
<accession>A0ABU4W2X6</accession>
<organism evidence="2 3">
    <name type="scientific">Agrobacterium rosae</name>
    <dbReference type="NCBI Taxonomy" id="1972867"/>
    <lineage>
        <taxon>Bacteria</taxon>
        <taxon>Pseudomonadati</taxon>
        <taxon>Pseudomonadota</taxon>
        <taxon>Alphaproteobacteria</taxon>
        <taxon>Hyphomicrobiales</taxon>
        <taxon>Rhizobiaceae</taxon>
        <taxon>Rhizobium/Agrobacterium group</taxon>
        <taxon>Agrobacterium</taxon>
    </lineage>
</organism>
<comment type="caution">
    <text evidence="2">The sequence shown here is derived from an EMBL/GenBank/DDBJ whole genome shotgun (WGS) entry which is preliminary data.</text>
</comment>
<dbReference type="Proteomes" id="UP001277561">
    <property type="component" value="Unassembled WGS sequence"/>
</dbReference>
<feature type="transmembrane region" description="Helical" evidence="1">
    <location>
        <begin position="37"/>
        <end position="54"/>
    </location>
</feature>
<dbReference type="EMBL" id="JAVRAD010000014">
    <property type="protein sequence ID" value="MDX8332139.1"/>
    <property type="molecule type" value="Genomic_DNA"/>
</dbReference>
<feature type="transmembrane region" description="Helical" evidence="1">
    <location>
        <begin position="12"/>
        <end position="31"/>
    </location>
</feature>
<evidence type="ECO:0000313" key="3">
    <source>
        <dbReference type="Proteomes" id="UP001277561"/>
    </source>
</evidence>
<evidence type="ECO:0000256" key="1">
    <source>
        <dbReference type="SAM" id="Phobius"/>
    </source>
</evidence>
<keyword evidence="1" id="KW-0812">Transmembrane</keyword>
<dbReference type="RefSeq" id="WP_234900252.1">
    <property type="nucleotide sequence ID" value="NZ_CP192769.1"/>
</dbReference>
<name>A0ABU4W2X6_9HYPH</name>
<keyword evidence="1" id="KW-1133">Transmembrane helix</keyword>
<keyword evidence="1" id="KW-0472">Membrane</keyword>
<reference evidence="2" key="1">
    <citation type="journal article" date="2023" name="Phytobiomes J">
        <title>Deciphering the key players within the bacterial microbiota associated with aerial crown gall tumors on rhododendron: Insights into the gallobiome.</title>
        <authorList>
            <person name="Kuzmanovic N."/>
            <person name="Nesme J."/>
            <person name="Wolf J."/>
            <person name="Neumann-Schaal M."/>
            <person name="Petersen J."/>
            <person name="Fernandez-Gnecco G."/>
            <person name="Sproeer C."/>
            <person name="Bunk B."/>
            <person name="Overmann J."/>
            <person name="Sorensen S.J."/>
            <person name="Idczak E."/>
            <person name="Smalla K."/>
        </authorList>
    </citation>
    <scope>NUCLEOTIDE SEQUENCE [LARGE SCALE GENOMIC DNA]</scope>
    <source>
        <strain evidence="2">Rho-14.1</strain>
    </source>
</reference>
<evidence type="ECO:0000313" key="2">
    <source>
        <dbReference type="EMBL" id="MDX8332139.1"/>
    </source>
</evidence>
<gene>
    <name evidence="2" type="ORF">RMS29_23280</name>
</gene>
<sequence>MPDITHIATSFAIDSMAGLLVAIPLSLGLIVPRERLWWIHTPCALILLVTSAFFRQGVTSLSTAILSAFSRLRRIAGISRTALCSTASESCGFAALSLIAPVIYAASDQTDSPAIEAKISHRPIPQ</sequence>